<comment type="caution">
    <text evidence="4">The sequence shown here is derived from an EMBL/GenBank/DDBJ whole genome shotgun (WGS) entry which is preliminary data.</text>
</comment>
<dbReference type="InterPro" id="IPR050680">
    <property type="entry name" value="YpeA/RimI_acetyltransf"/>
</dbReference>
<dbReference type="OrthoDB" id="9804948at2"/>
<protein>
    <submittedName>
        <fullName evidence="4">GNAT family N-acetyltransferase</fullName>
    </submittedName>
</protein>
<dbReference type="AlphaFoldDB" id="A0A371PKK0"/>
<evidence type="ECO:0000256" key="1">
    <source>
        <dbReference type="ARBA" id="ARBA00022679"/>
    </source>
</evidence>
<keyword evidence="2" id="KW-0012">Acyltransferase</keyword>
<dbReference type="CDD" id="cd04301">
    <property type="entry name" value="NAT_SF"/>
    <property type="match status" value="1"/>
</dbReference>
<organism evidence="4 5">
    <name type="scientific">Paenibacillus paeoniae</name>
    <dbReference type="NCBI Taxonomy" id="2292705"/>
    <lineage>
        <taxon>Bacteria</taxon>
        <taxon>Bacillati</taxon>
        <taxon>Bacillota</taxon>
        <taxon>Bacilli</taxon>
        <taxon>Bacillales</taxon>
        <taxon>Paenibacillaceae</taxon>
        <taxon>Paenibacillus</taxon>
    </lineage>
</organism>
<dbReference type="InterPro" id="IPR016181">
    <property type="entry name" value="Acyl_CoA_acyltransferase"/>
</dbReference>
<dbReference type="InterPro" id="IPR000182">
    <property type="entry name" value="GNAT_dom"/>
</dbReference>
<dbReference type="RefSeq" id="WP_116043810.1">
    <property type="nucleotide sequence ID" value="NZ_QUBQ01000001.1"/>
</dbReference>
<keyword evidence="5" id="KW-1185">Reference proteome</keyword>
<dbReference type="PANTHER" id="PTHR43420">
    <property type="entry name" value="ACETYLTRANSFERASE"/>
    <property type="match status" value="1"/>
</dbReference>
<accession>A0A371PKK0</accession>
<evidence type="ECO:0000256" key="2">
    <source>
        <dbReference type="ARBA" id="ARBA00023315"/>
    </source>
</evidence>
<dbReference type="PANTHER" id="PTHR43420:SF31">
    <property type="entry name" value="ACETYLTRANSFERASE"/>
    <property type="match status" value="1"/>
</dbReference>
<keyword evidence="1 4" id="KW-0808">Transferase</keyword>
<dbReference type="EMBL" id="QUBQ01000001">
    <property type="protein sequence ID" value="REK76720.1"/>
    <property type="molecule type" value="Genomic_DNA"/>
</dbReference>
<feature type="domain" description="N-acetyltransferase" evidence="3">
    <location>
        <begin position="5"/>
        <end position="147"/>
    </location>
</feature>
<dbReference type="GO" id="GO:0016747">
    <property type="term" value="F:acyltransferase activity, transferring groups other than amino-acyl groups"/>
    <property type="evidence" value="ECO:0007669"/>
    <property type="project" value="InterPro"/>
</dbReference>
<dbReference type="Gene3D" id="3.40.630.30">
    <property type="match status" value="1"/>
</dbReference>
<dbReference type="Pfam" id="PF13527">
    <property type="entry name" value="Acetyltransf_9"/>
    <property type="match status" value="1"/>
</dbReference>
<proteinExistence type="predicted"/>
<dbReference type="Proteomes" id="UP000261905">
    <property type="component" value="Unassembled WGS sequence"/>
</dbReference>
<reference evidence="4 5" key="1">
    <citation type="submission" date="2018-08" db="EMBL/GenBank/DDBJ databases">
        <title>Paenibacillus sp. M4BSY-1, whole genome shotgun sequence.</title>
        <authorList>
            <person name="Tuo L."/>
        </authorList>
    </citation>
    <scope>NUCLEOTIDE SEQUENCE [LARGE SCALE GENOMIC DNA]</scope>
    <source>
        <strain evidence="4 5">M4BSY-1</strain>
    </source>
</reference>
<evidence type="ECO:0000313" key="4">
    <source>
        <dbReference type="EMBL" id="REK76720.1"/>
    </source>
</evidence>
<gene>
    <name evidence="4" type="ORF">DX130_06695</name>
</gene>
<sequence>MREYLRIEDYKNDNVYRESFNDLAKLVFGLDFSAWYEQGCWNDQYICYSYVDNGKVIANASVNKMVVVSHGVKYNTLQIGTVMTHPDYRNQGLSGKLLRYILELYEQEFDFIYLFVNESVQEYYPRFGFERVIESRFSVSVKKLERSSEQLSTPRRMDIQSSKDSRILSSFASERVPVSSKLGIIDNEHLLMFYFVLIFPEDIYYFEEFEAIVLFKHEEDQLHIFDIISLKSIAIDTILPSLISDQTETIHFHFTPDYDLNKLQVESITDEDDTLFVRPSWPLKDKHLLFPATSHA</sequence>
<name>A0A371PKK0_9BACL</name>
<evidence type="ECO:0000259" key="3">
    <source>
        <dbReference type="PROSITE" id="PS51186"/>
    </source>
</evidence>
<dbReference type="PROSITE" id="PS51186">
    <property type="entry name" value="GNAT"/>
    <property type="match status" value="1"/>
</dbReference>
<evidence type="ECO:0000313" key="5">
    <source>
        <dbReference type="Proteomes" id="UP000261905"/>
    </source>
</evidence>
<dbReference type="SUPFAM" id="SSF55729">
    <property type="entry name" value="Acyl-CoA N-acyltransferases (Nat)"/>
    <property type="match status" value="1"/>
</dbReference>